<dbReference type="InterPro" id="IPR014746">
    <property type="entry name" value="Gln_synth/guanido_kin_cat_dom"/>
</dbReference>
<evidence type="ECO:0000256" key="4">
    <source>
        <dbReference type="ARBA" id="ARBA00022741"/>
    </source>
</evidence>
<comment type="subunit">
    <text evidence="2 10">Heterotrimer of A, B and C subunits.</text>
</comment>
<dbReference type="InterPro" id="IPR017958">
    <property type="entry name" value="Gln-tRNA_amidoTrfase_suB_CS"/>
</dbReference>
<evidence type="ECO:0000256" key="1">
    <source>
        <dbReference type="ARBA" id="ARBA00005306"/>
    </source>
</evidence>
<keyword evidence="13" id="KW-1185">Reference proteome</keyword>
<keyword evidence="4 10" id="KW-0547">Nucleotide-binding</keyword>
<dbReference type="STRING" id="224999.GCA_001485475_01705"/>
<keyword evidence="5 10" id="KW-0067">ATP-binding</keyword>
<protein>
    <recommendedName>
        <fullName evidence="10">Aspartyl/glutamyl-tRNA(Asn/Gln) amidotransferase subunit B</fullName>
        <shortName evidence="10">Asp/Glu-ADT subunit B</shortName>
        <ecNumber evidence="10">6.3.5.-</ecNumber>
    </recommendedName>
</protein>
<dbReference type="GO" id="GO:0050566">
    <property type="term" value="F:asparaginyl-tRNA synthase (glutamine-hydrolyzing) activity"/>
    <property type="evidence" value="ECO:0007669"/>
    <property type="project" value="RHEA"/>
</dbReference>
<dbReference type="OrthoDB" id="9804078at2"/>
<dbReference type="Pfam" id="PF02637">
    <property type="entry name" value="GatB_Yqey"/>
    <property type="match status" value="1"/>
</dbReference>
<name>A0A0U9HFU8_9FIRM</name>
<dbReference type="AlphaFoldDB" id="A0A0U9HFU8"/>
<dbReference type="GO" id="GO:0070681">
    <property type="term" value="P:glutaminyl-tRNAGln biosynthesis via transamidation"/>
    <property type="evidence" value="ECO:0007669"/>
    <property type="project" value="TreeGrafter"/>
</dbReference>
<dbReference type="PANTHER" id="PTHR11659:SF0">
    <property type="entry name" value="GLUTAMYL-TRNA(GLN) AMIDOTRANSFERASE SUBUNIT B, MITOCHONDRIAL"/>
    <property type="match status" value="1"/>
</dbReference>
<dbReference type="Gene3D" id="1.10.150.380">
    <property type="entry name" value="GatB domain, N-terminal subdomain"/>
    <property type="match status" value="1"/>
</dbReference>
<keyword evidence="3 10" id="KW-0436">Ligase</keyword>
<reference evidence="12" key="1">
    <citation type="journal article" date="2016" name="Genome Announc.">
        <title>Draft Genome Sequence of the Syntrophic Lactate-Degrading Bacterium Tepidanaerobacter syntrophicus JLT.</title>
        <authorList>
            <person name="Matsuura N."/>
            <person name="Ohashi A."/>
            <person name="Tourlousse D.M."/>
            <person name="Sekiguchi Y."/>
        </authorList>
    </citation>
    <scope>NUCLEOTIDE SEQUENCE [LARGE SCALE GENOMIC DNA]</scope>
    <source>
        <strain evidence="12">JL</strain>
    </source>
</reference>
<dbReference type="SUPFAM" id="SSF55931">
    <property type="entry name" value="Glutamine synthetase/guanido kinase"/>
    <property type="match status" value="1"/>
</dbReference>
<dbReference type="FunFam" id="1.10.150.380:FF:000001">
    <property type="entry name" value="Aspartyl/glutamyl-tRNA(Asn/Gln) amidotransferase subunit B"/>
    <property type="match status" value="1"/>
</dbReference>
<dbReference type="InterPro" id="IPR023168">
    <property type="entry name" value="GatB_Yqey_C_2"/>
</dbReference>
<comment type="function">
    <text evidence="7 10">Allows the formation of correctly charged Asn-tRNA(Asn) or Gln-tRNA(Gln) through the transamidation of misacylated Asp-tRNA(Asn) or Glu-tRNA(Gln) in organisms which lack either or both of asparaginyl-tRNA or glutaminyl-tRNA synthetases. The reaction takes place in the presence of glutamine and ATP through an activated phospho-Asp-tRNA(Asn) or phospho-Glu-tRNA(Gln).</text>
</comment>
<evidence type="ECO:0000259" key="11">
    <source>
        <dbReference type="SMART" id="SM00845"/>
    </source>
</evidence>
<comment type="catalytic activity">
    <reaction evidence="8 10">
        <text>L-aspartyl-tRNA(Asn) + L-glutamine + ATP + H2O = L-asparaginyl-tRNA(Asn) + L-glutamate + ADP + phosphate + 2 H(+)</text>
        <dbReference type="Rhea" id="RHEA:14513"/>
        <dbReference type="Rhea" id="RHEA-COMP:9674"/>
        <dbReference type="Rhea" id="RHEA-COMP:9677"/>
        <dbReference type="ChEBI" id="CHEBI:15377"/>
        <dbReference type="ChEBI" id="CHEBI:15378"/>
        <dbReference type="ChEBI" id="CHEBI:29985"/>
        <dbReference type="ChEBI" id="CHEBI:30616"/>
        <dbReference type="ChEBI" id="CHEBI:43474"/>
        <dbReference type="ChEBI" id="CHEBI:58359"/>
        <dbReference type="ChEBI" id="CHEBI:78515"/>
        <dbReference type="ChEBI" id="CHEBI:78516"/>
        <dbReference type="ChEBI" id="CHEBI:456216"/>
    </reaction>
</comment>
<keyword evidence="12" id="KW-0808">Transferase</keyword>
<organism evidence="12">
    <name type="scientific">Tepidanaerobacter syntrophicus</name>
    <dbReference type="NCBI Taxonomy" id="224999"/>
    <lineage>
        <taxon>Bacteria</taxon>
        <taxon>Bacillati</taxon>
        <taxon>Bacillota</taxon>
        <taxon>Clostridia</taxon>
        <taxon>Thermosediminibacterales</taxon>
        <taxon>Tepidanaerobacteraceae</taxon>
        <taxon>Tepidanaerobacter</taxon>
    </lineage>
</organism>
<dbReference type="InterPro" id="IPR018027">
    <property type="entry name" value="Asn/Gln_amidotransferase"/>
</dbReference>
<dbReference type="PANTHER" id="PTHR11659">
    <property type="entry name" value="GLUTAMYL-TRNA GLN AMIDOTRANSFERASE SUBUNIT B MITOCHONDRIAL AND PROKARYOTIC PET112-RELATED"/>
    <property type="match status" value="1"/>
</dbReference>
<dbReference type="EMBL" id="DF977002">
    <property type="protein sequence ID" value="GAQ25669.1"/>
    <property type="molecule type" value="Genomic_DNA"/>
</dbReference>
<dbReference type="SUPFAM" id="SSF89095">
    <property type="entry name" value="GatB/YqeY motif"/>
    <property type="match status" value="1"/>
</dbReference>
<dbReference type="InterPro" id="IPR017959">
    <property type="entry name" value="Asn/Gln-tRNA_amidoTrfase_suB/E"/>
</dbReference>
<keyword evidence="6 10" id="KW-0648">Protein biosynthesis</keyword>
<dbReference type="NCBIfam" id="NF004014">
    <property type="entry name" value="PRK05477.1-4"/>
    <property type="match status" value="1"/>
</dbReference>
<evidence type="ECO:0000256" key="5">
    <source>
        <dbReference type="ARBA" id="ARBA00022840"/>
    </source>
</evidence>
<dbReference type="InterPro" id="IPR003789">
    <property type="entry name" value="Asn/Gln_tRNA_amidoTrase-B-like"/>
</dbReference>
<dbReference type="PROSITE" id="PS01234">
    <property type="entry name" value="GATB"/>
    <property type="match status" value="1"/>
</dbReference>
<dbReference type="InterPro" id="IPR006075">
    <property type="entry name" value="Asn/Gln-tRNA_Trfase_suB/E_cat"/>
</dbReference>
<dbReference type="Pfam" id="PF02934">
    <property type="entry name" value="GatB_N"/>
    <property type="match status" value="1"/>
</dbReference>
<comment type="similarity">
    <text evidence="1 10">Belongs to the GatB/GatE family. GatB subfamily.</text>
</comment>
<dbReference type="NCBIfam" id="TIGR00133">
    <property type="entry name" value="gatB"/>
    <property type="match status" value="1"/>
</dbReference>
<sequence>MDIKTLIGLEVHAELATKSKMFCSCSTQFGAEPNTQCCPICTGMPGVLPVPNKKAIEYAVRAGLALNCTISEFSKMDRKNYYYPDLPKAYQISQYDLPLCVGGYIDIETDNGPKRINIRRVHIEEDAGKLLHEGWGDSSLVDYNRSGVPLIEIVTEPDMNSAAEAGAFLDKLKAILQYIEVSDCKMEEGSLRCDVNVNAVSSDGSRATAITEMKNLNSFKAAIKAMEYEEKRHHDAIVHETATVHETRRWDEANGETVPMRSKEEAHDYRYFPEPDLVPIVLSREYVEEIRKSLPELPDEKYRRFIAQYGLPEYDAMVLTSSKDLANYFEECAAIYKDAKAVSNWLMGDVLRVLNEKSLSPSDIPFPPAYLAQLLEYIDEGTISTTIAKKVFDEMFATGKAPGTIIEEQGLVQISDEDALLKVVKQVLEENEQSIADYKAGKKKAMGYLVGQAMKLTKGKANPQLLNKLLEEELNK</sequence>
<evidence type="ECO:0000313" key="12">
    <source>
        <dbReference type="EMBL" id="GAQ25669.1"/>
    </source>
</evidence>
<gene>
    <name evidence="10" type="primary">gatB</name>
    <name evidence="12" type="ORF">TSYNT_8206</name>
</gene>
<dbReference type="InterPro" id="IPR042114">
    <property type="entry name" value="GatB_C_1"/>
</dbReference>
<evidence type="ECO:0000256" key="7">
    <source>
        <dbReference type="ARBA" id="ARBA00024799"/>
    </source>
</evidence>
<evidence type="ECO:0000256" key="8">
    <source>
        <dbReference type="ARBA" id="ARBA00047380"/>
    </source>
</evidence>
<evidence type="ECO:0000256" key="6">
    <source>
        <dbReference type="ARBA" id="ARBA00022917"/>
    </source>
</evidence>
<evidence type="ECO:0000256" key="10">
    <source>
        <dbReference type="HAMAP-Rule" id="MF_00121"/>
    </source>
</evidence>
<dbReference type="RefSeq" id="WP_059033087.1">
    <property type="nucleotide sequence ID" value="NZ_BSDN01000019.1"/>
</dbReference>
<dbReference type="GO" id="GO:0005524">
    <property type="term" value="F:ATP binding"/>
    <property type="evidence" value="ECO:0007669"/>
    <property type="project" value="UniProtKB-KW"/>
</dbReference>
<dbReference type="HAMAP" id="MF_00121">
    <property type="entry name" value="GatB"/>
    <property type="match status" value="1"/>
</dbReference>
<accession>A0A0U9HFU8</accession>
<evidence type="ECO:0000256" key="9">
    <source>
        <dbReference type="ARBA" id="ARBA00047913"/>
    </source>
</evidence>
<dbReference type="SMART" id="SM00845">
    <property type="entry name" value="GatB_Yqey"/>
    <property type="match status" value="1"/>
</dbReference>
<dbReference type="EC" id="6.3.5.-" evidence="10"/>
<dbReference type="Proteomes" id="UP000062160">
    <property type="component" value="Unassembled WGS sequence"/>
</dbReference>
<comment type="catalytic activity">
    <reaction evidence="9 10">
        <text>L-glutamyl-tRNA(Gln) + L-glutamine + ATP + H2O = L-glutaminyl-tRNA(Gln) + L-glutamate + ADP + phosphate + H(+)</text>
        <dbReference type="Rhea" id="RHEA:17521"/>
        <dbReference type="Rhea" id="RHEA-COMP:9681"/>
        <dbReference type="Rhea" id="RHEA-COMP:9684"/>
        <dbReference type="ChEBI" id="CHEBI:15377"/>
        <dbReference type="ChEBI" id="CHEBI:15378"/>
        <dbReference type="ChEBI" id="CHEBI:29985"/>
        <dbReference type="ChEBI" id="CHEBI:30616"/>
        <dbReference type="ChEBI" id="CHEBI:43474"/>
        <dbReference type="ChEBI" id="CHEBI:58359"/>
        <dbReference type="ChEBI" id="CHEBI:78520"/>
        <dbReference type="ChEBI" id="CHEBI:78521"/>
        <dbReference type="ChEBI" id="CHEBI:456216"/>
    </reaction>
</comment>
<evidence type="ECO:0000256" key="3">
    <source>
        <dbReference type="ARBA" id="ARBA00022598"/>
    </source>
</evidence>
<dbReference type="Gene3D" id="1.10.10.410">
    <property type="match status" value="1"/>
</dbReference>
<evidence type="ECO:0000256" key="2">
    <source>
        <dbReference type="ARBA" id="ARBA00011123"/>
    </source>
</evidence>
<dbReference type="GO" id="GO:0016740">
    <property type="term" value="F:transferase activity"/>
    <property type="evidence" value="ECO:0007669"/>
    <property type="project" value="UniProtKB-KW"/>
</dbReference>
<dbReference type="NCBIfam" id="NF004012">
    <property type="entry name" value="PRK05477.1-2"/>
    <property type="match status" value="1"/>
</dbReference>
<feature type="domain" description="Asn/Gln amidotransferase" evidence="11">
    <location>
        <begin position="327"/>
        <end position="474"/>
    </location>
</feature>
<proteinExistence type="inferred from homology"/>
<evidence type="ECO:0000313" key="13">
    <source>
        <dbReference type="Proteomes" id="UP000062160"/>
    </source>
</evidence>
<dbReference type="GO" id="GO:0006412">
    <property type="term" value="P:translation"/>
    <property type="evidence" value="ECO:0007669"/>
    <property type="project" value="UniProtKB-UniRule"/>
</dbReference>
<dbReference type="InterPro" id="IPR004413">
    <property type="entry name" value="GatB"/>
</dbReference>
<dbReference type="FunFam" id="1.10.10.410:FF:000001">
    <property type="entry name" value="Aspartyl/glutamyl-tRNA(Asn/Gln) amidotransferase subunit B"/>
    <property type="match status" value="1"/>
</dbReference>
<dbReference type="GO" id="GO:0050567">
    <property type="term" value="F:glutaminyl-tRNA synthase (glutamine-hydrolyzing) activity"/>
    <property type="evidence" value="ECO:0007669"/>
    <property type="project" value="UniProtKB-UniRule"/>
</dbReference>